<dbReference type="AlphaFoldDB" id="A0A4R3KU22"/>
<dbReference type="Gene3D" id="3.20.20.10">
    <property type="entry name" value="Alanine racemase"/>
    <property type="match status" value="1"/>
</dbReference>
<accession>A0A4R3KU22</accession>
<dbReference type="SMART" id="SM01119">
    <property type="entry name" value="D-ser_dehydrat"/>
    <property type="match status" value="1"/>
</dbReference>
<reference evidence="4 5" key="1">
    <citation type="submission" date="2019-03" db="EMBL/GenBank/DDBJ databases">
        <title>Genomic Encyclopedia of Type Strains, Phase IV (KMG-IV): sequencing the most valuable type-strain genomes for metagenomic binning, comparative biology and taxonomic classification.</title>
        <authorList>
            <person name="Goeker M."/>
        </authorList>
    </citation>
    <scope>NUCLEOTIDE SEQUENCE [LARGE SCALE GENOMIC DNA]</scope>
    <source>
        <strain evidence="4 5">DSM 21100</strain>
    </source>
</reference>
<comment type="caution">
    <text evidence="4">The sequence shown here is derived from an EMBL/GenBank/DDBJ whole genome shotgun (WGS) entry which is preliminary data.</text>
</comment>
<evidence type="ECO:0000256" key="1">
    <source>
        <dbReference type="ARBA" id="ARBA00005323"/>
    </source>
</evidence>
<dbReference type="GO" id="GO:0008721">
    <property type="term" value="F:D-serine ammonia-lyase activity"/>
    <property type="evidence" value="ECO:0007669"/>
    <property type="project" value="TreeGrafter"/>
</dbReference>
<evidence type="ECO:0000313" key="5">
    <source>
        <dbReference type="Proteomes" id="UP000295807"/>
    </source>
</evidence>
<dbReference type="InterPro" id="IPR042208">
    <property type="entry name" value="D-ser_dehydrat-like_sf"/>
</dbReference>
<evidence type="ECO:0000256" key="2">
    <source>
        <dbReference type="ARBA" id="ARBA00023239"/>
    </source>
</evidence>
<dbReference type="RefSeq" id="WP_132129101.1">
    <property type="nucleotide sequence ID" value="NZ_CP042432.1"/>
</dbReference>
<dbReference type="Proteomes" id="UP000295807">
    <property type="component" value="Unassembled WGS sequence"/>
</dbReference>
<proteinExistence type="inferred from homology"/>
<protein>
    <submittedName>
        <fullName evidence="4">D-serine deaminase-like pyridoxal phosphate-dependent protein</fullName>
    </submittedName>
</protein>
<dbReference type="InterPro" id="IPR051466">
    <property type="entry name" value="D-amino_acid_metab_enzyme"/>
</dbReference>
<dbReference type="OrthoDB" id="9788869at2"/>
<name>A0A4R3KU22_9SPHI</name>
<dbReference type="GO" id="GO:0036088">
    <property type="term" value="P:D-serine catabolic process"/>
    <property type="evidence" value="ECO:0007669"/>
    <property type="project" value="TreeGrafter"/>
</dbReference>
<dbReference type="Pfam" id="PF01168">
    <property type="entry name" value="Ala_racemase_N"/>
    <property type="match status" value="1"/>
</dbReference>
<dbReference type="CDD" id="cd06821">
    <property type="entry name" value="PLPDE_III_D-TA"/>
    <property type="match status" value="1"/>
</dbReference>
<organism evidence="4 5">
    <name type="scientific">Anseongella ginsenosidimutans</name>
    <dbReference type="NCBI Taxonomy" id="496056"/>
    <lineage>
        <taxon>Bacteria</taxon>
        <taxon>Pseudomonadati</taxon>
        <taxon>Bacteroidota</taxon>
        <taxon>Sphingobacteriia</taxon>
        <taxon>Sphingobacteriales</taxon>
        <taxon>Sphingobacteriaceae</taxon>
        <taxon>Anseongella</taxon>
    </lineage>
</organism>
<dbReference type="PANTHER" id="PTHR28004">
    <property type="entry name" value="ZGC:162816-RELATED"/>
    <property type="match status" value="1"/>
</dbReference>
<dbReference type="Pfam" id="PF14031">
    <property type="entry name" value="D-ser_dehydrat"/>
    <property type="match status" value="1"/>
</dbReference>
<dbReference type="Gene3D" id="2.40.37.20">
    <property type="entry name" value="D-serine dehydratase-like domain"/>
    <property type="match status" value="1"/>
</dbReference>
<dbReference type="InterPro" id="IPR001608">
    <property type="entry name" value="Ala_racemase_N"/>
</dbReference>
<dbReference type="InterPro" id="IPR026956">
    <property type="entry name" value="D-ser_dehydrat-like_dom"/>
</dbReference>
<dbReference type="SUPFAM" id="SSF51419">
    <property type="entry name" value="PLP-binding barrel"/>
    <property type="match status" value="1"/>
</dbReference>
<evidence type="ECO:0000313" key="4">
    <source>
        <dbReference type="EMBL" id="TCS87305.1"/>
    </source>
</evidence>
<dbReference type="PANTHER" id="PTHR28004:SF2">
    <property type="entry name" value="D-SERINE DEHYDRATASE"/>
    <property type="match status" value="1"/>
</dbReference>
<gene>
    <name evidence="4" type="ORF">EDD80_105119</name>
</gene>
<comment type="similarity">
    <text evidence="1">Belongs to the DSD1 family.</text>
</comment>
<feature type="domain" description="D-serine dehydratase-like" evidence="3">
    <location>
        <begin position="254"/>
        <end position="344"/>
    </location>
</feature>
<sequence length="363" mass="40835">MAEWYKINNAEELDSPALLVYHDRISDNIRLAREISKDSSLLRPHVKTHKMREIAKMMLEAGIRKFKCATIAEAEMLAMSGCADVLLAYQPTKVKALRLLELTAAYPEVRFSCLIDNIETAGMLSGVFKGQVLEVFIDLNTGMNRTGIAPEKAAALFQECRKLENILVAGLHAYDGHIRDTDPGKRTQRADETFRITQEALQSMDGGPLKVIMGGSPTFPIHARRKNVETSPGTFVFWDEGYGKALPDMPFTCAAVLLSRVVSIIDEQTLCLDLGHKSVAAENPLQQRVRFLNAPEAEMLSQSEEHLVVRVPRGEPHRIGDLWYGIPYHICPTVALYETAHVVKDRRLTEEWEILARKRKIRT</sequence>
<keyword evidence="2" id="KW-0456">Lyase</keyword>
<keyword evidence="5" id="KW-1185">Reference proteome</keyword>
<dbReference type="InterPro" id="IPR029066">
    <property type="entry name" value="PLP-binding_barrel"/>
</dbReference>
<dbReference type="EMBL" id="SMAD01000005">
    <property type="protein sequence ID" value="TCS87305.1"/>
    <property type="molecule type" value="Genomic_DNA"/>
</dbReference>
<evidence type="ECO:0000259" key="3">
    <source>
        <dbReference type="SMART" id="SM01119"/>
    </source>
</evidence>